<name>A0ABS3LNY4_9PROT</name>
<dbReference type="Gene3D" id="3.40.190.270">
    <property type="match status" value="1"/>
</dbReference>
<dbReference type="RefSeq" id="WP_207854962.1">
    <property type="nucleotide sequence ID" value="NZ_JAFVMG010000014.1"/>
</dbReference>
<dbReference type="EMBL" id="JAFVMG010000014">
    <property type="protein sequence ID" value="MBO1329095.1"/>
    <property type="molecule type" value="Genomic_DNA"/>
</dbReference>
<dbReference type="Gene3D" id="3.40.190.10">
    <property type="entry name" value="Periplasmic binding protein-like II"/>
    <property type="match status" value="1"/>
</dbReference>
<comment type="caution">
    <text evidence="1">The sequence shown here is derived from an EMBL/GenBank/DDBJ whole genome shotgun (WGS) entry which is preliminary data.</text>
</comment>
<sequence>MSTSSSAVTKAATVDTIWYTRCPVPTATGIALDHGWLNDAFQAQDIDLVSIRDHEDPTRRASHFNHQGFGLFREGGNIPAIWARARGESTVVVGLTWVDEAQFLLARPQSGIRNEQDLKGKKLGLTRRPGETIDFVRAMALHGFASALQVGGLTLDDVEIVDIDAPAVEFRRADPDRPWRDPTFDALLAGEIDVAYIKGAPAIALREAYSLIVVADLNTYLDPALRINNGTPRPVTVDRAFASQHPQLVARYLSVLLRASEWAEAHAQDVFRIVAAETSTTPQDVERAYGARLPWSLGITLDVERIAALTAQKEFLLGHGFLAGDFSVEEWIDPVPLALARKLHEVEQP</sequence>
<dbReference type="PANTHER" id="PTHR30024">
    <property type="entry name" value="ALIPHATIC SULFONATES-BINDING PROTEIN-RELATED"/>
    <property type="match status" value="1"/>
</dbReference>
<keyword evidence="2" id="KW-1185">Reference proteome</keyword>
<accession>A0ABS3LNY4</accession>
<evidence type="ECO:0000313" key="2">
    <source>
        <dbReference type="Proteomes" id="UP000664399"/>
    </source>
</evidence>
<reference evidence="1 2" key="1">
    <citation type="submission" date="2021-03" db="EMBL/GenBank/DDBJ databases">
        <title>The complete genome sequence of Acetobacter suratthaniensis TBRC 1719.</title>
        <authorList>
            <person name="Charoenyingcharoen P."/>
            <person name="Yukphan P."/>
        </authorList>
    </citation>
    <scope>NUCLEOTIDE SEQUENCE [LARGE SCALE GENOMIC DNA]</scope>
    <source>
        <strain evidence="1 2">TBRC 1719</strain>
    </source>
</reference>
<organism evidence="1 2">
    <name type="scientific">Acetobacter suratthaniensis</name>
    <dbReference type="NCBI Taxonomy" id="1502841"/>
    <lineage>
        <taxon>Bacteria</taxon>
        <taxon>Pseudomonadati</taxon>
        <taxon>Pseudomonadota</taxon>
        <taxon>Alphaproteobacteria</taxon>
        <taxon>Acetobacterales</taxon>
        <taxon>Acetobacteraceae</taxon>
        <taxon>Acetobacter</taxon>
    </lineage>
</organism>
<gene>
    <name evidence="1" type="ORF">J2D75_11500</name>
</gene>
<dbReference type="Proteomes" id="UP000664399">
    <property type="component" value="Unassembled WGS sequence"/>
</dbReference>
<protein>
    <submittedName>
        <fullName evidence="1">ABC transporter substrate-binding protein</fullName>
    </submittedName>
</protein>
<evidence type="ECO:0000313" key="1">
    <source>
        <dbReference type="EMBL" id="MBO1329095.1"/>
    </source>
</evidence>
<proteinExistence type="predicted"/>
<dbReference type="SUPFAM" id="SSF53850">
    <property type="entry name" value="Periplasmic binding protein-like II"/>
    <property type="match status" value="1"/>
</dbReference>